<dbReference type="GO" id="GO:0016020">
    <property type="term" value="C:membrane"/>
    <property type="evidence" value="ECO:0007669"/>
    <property type="project" value="UniProtKB-SubCell"/>
</dbReference>
<feature type="transmembrane region" description="Helical" evidence="9">
    <location>
        <begin position="370"/>
        <end position="389"/>
    </location>
</feature>
<dbReference type="SUPFAM" id="SSF52540">
    <property type="entry name" value="P-loop containing nucleoside triphosphate hydrolases"/>
    <property type="match status" value="1"/>
</dbReference>
<keyword evidence="6 9" id="KW-1133">Transmembrane helix</keyword>
<keyword evidence="7 9" id="KW-0472">Membrane</keyword>
<dbReference type="Pfam" id="PF00005">
    <property type="entry name" value="ABC_tran"/>
    <property type="match status" value="1"/>
</dbReference>
<dbReference type="Gene3D" id="3.40.50.300">
    <property type="entry name" value="P-loop containing nucleotide triphosphate hydrolases"/>
    <property type="match status" value="1"/>
</dbReference>
<feature type="transmembrane region" description="Helical" evidence="9">
    <location>
        <begin position="314"/>
        <end position="334"/>
    </location>
</feature>
<feature type="domain" description="ABC transporter" evidence="10">
    <location>
        <begin position="527"/>
        <end position="761"/>
    </location>
</feature>
<keyword evidence="4" id="KW-0547">Nucleotide-binding</keyword>
<dbReference type="GO" id="GO:0016887">
    <property type="term" value="F:ATP hydrolysis activity"/>
    <property type="evidence" value="ECO:0007669"/>
    <property type="project" value="InterPro"/>
</dbReference>
<dbReference type="CDD" id="cd03263">
    <property type="entry name" value="ABC_subfamily_A"/>
    <property type="match status" value="1"/>
</dbReference>
<dbReference type="PANTHER" id="PTHR19229">
    <property type="entry name" value="ATP-BINDING CASSETTE TRANSPORTER SUBFAMILY A ABCA"/>
    <property type="match status" value="1"/>
</dbReference>
<dbReference type="OrthoDB" id="8061355at2759"/>
<evidence type="ECO:0000256" key="4">
    <source>
        <dbReference type="ARBA" id="ARBA00022741"/>
    </source>
</evidence>
<keyword evidence="5" id="KW-0067">ATP-binding</keyword>
<dbReference type="InterPro" id="IPR026082">
    <property type="entry name" value="ABCA"/>
</dbReference>
<feature type="transmembrane region" description="Helical" evidence="9">
    <location>
        <begin position="27"/>
        <end position="47"/>
    </location>
</feature>
<evidence type="ECO:0000256" key="3">
    <source>
        <dbReference type="ARBA" id="ARBA00022692"/>
    </source>
</evidence>
<evidence type="ECO:0000256" key="5">
    <source>
        <dbReference type="ARBA" id="ARBA00022840"/>
    </source>
</evidence>
<dbReference type="Proteomes" id="UP000717585">
    <property type="component" value="Unassembled WGS sequence"/>
</dbReference>
<comment type="subcellular location">
    <subcellularLocation>
        <location evidence="1">Membrane</location>
        <topology evidence="1">Multi-pass membrane protein</topology>
    </subcellularLocation>
</comment>
<dbReference type="PROSITE" id="PS00211">
    <property type="entry name" value="ABC_TRANSPORTER_1"/>
    <property type="match status" value="1"/>
</dbReference>
<dbReference type="EMBL" id="JAHDYR010000066">
    <property type="protein sequence ID" value="KAG9390094.1"/>
    <property type="molecule type" value="Genomic_DNA"/>
</dbReference>
<keyword evidence="3 9" id="KW-0812">Transmembrane</keyword>
<sequence>MNVLLQCFGLLMVLLHRQKRKVMTNLILIAAPVAIVFMVIGSAALIGDSFDQTYPASTSPTWVPQRWAWTSWLDHAPLSSDPKPFSLLYTAADGVTVGTLPEDSTAPATGLLADVETANIGSSRSPYGAAYDSEDAINAYYLAQWDNAIDTLGAVSFSKADASGLDFKLFTNDTGDGSVMAVGIFTSDYLLPLSDLLTNAWMQLLSPGLSYITHYTVDYPRDAVEASLDLISVSLVEPFGLAVHIMLPFIIGGIALDRALGLRNLMTMMGLKRPVYWSVNYVFAVFLSLVCCIALIITGLVFNMRIFVKNNFFLYALLYIAWSLNISATALAVAPLIPNVMAATVVGWLLVFILNETAVMVVFIADEAGLTNPFVFIPSVAFHECTYILMEGSKLGFEGVGWASVDWRYYLYIAVLLATVIPQLAVGYLLDWKWDAFLGWVTFWTNTAISRLTDFRAVGSLVGAVTRRFRGTRAIEEAEEEARRRNQDAHHLTDLANARPTMKHPTHPSVETQREAAEANNTEANAVVVQHLKKRFKLPGGKRLDAVNDVSFTIPQGTCLAVLGPNGAGKTTTINMLCGLMKQTSGNATIVGYKMGKQQTKIHRTLGVCPQFDRLWPDLTAAEHMAFYGRVKGMWGRKLRAAIKAGLEGVSLYSVRNDLSGTYSGGMKRRLSVAISMIGNPSIVVMDEPTTGLDPASRRQLWSSIRESQGKRTFILTTHSMEEAEALGNNVAIIVDGKLKCLAPAENLKEFYGSGYKLVVTSKDEDTEDGADAITDLVLGAVEGATLTESMFGTRTFSVPTETHSLATVFESMSEVRNHGGVEDWGLSDTTLEQVFVIVSSERDDPEEV</sequence>
<keyword evidence="2" id="KW-0813">Transport</keyword>
<dbReference type="SMART" id="SM00382">
    <property type="entry name" value="AAA"/>
    <property type="match status" value="1"/>
</dbReference>
<comment type="caution">
    <text evidence="11">The sequence shown here is derived from an EMBL/GenBank/DDBJ whole genome shotgun (WGS) entry which is preliminary data.</text>
</comment>
<feature type="transmembrane region" description="Helical" evidence="9">
    <location>
        <begin position="239"/>
        <end position="261"/>
    </location>
</feature>
<proteinExistence type="predicted"/>
<dbReference type="GO" id="GO:0005524">
    <property type="term" value="F:ATP binding"/>
    <property type="evidence" value="ECO:0007669"/>
    <property type="project" value="UniProtKB-KW"/>
</dbReference>
<accession>A0A8J6AY42</accession>
<feature type="transmembrane region" description="Helical" evidence="9">
    <location>
        <begin position="409"/>
        <end position="430"/>
    </location>
</feature>
<evidence type="ECO:0000256" key="9">
    <source>
        <dbReference type="SAM" id="Phobius"/>
    </source>
</evidence>
<feature type="transmembrane region" description="Helical" evidence="9">
    <location>
        <begin position="340"/>
        <end position="363"/>
    </location>
</feature>
<evidence type="ECO:0000313" key="11">
    <source>
        <dbReference type="EMBL" id="KAG9390094.1"/>
    </source>
</evidence>
<feature type="transmembrane region" description="Helical" evidence="9">
    <location>
        <begin position="281"/>
        <end position="302"/>
    </location>
</feature>
<dbReference type="InterPro" id="IPR017871">
    <property type="entry name" value="ABC_transporter-like_CS"/>
</dbReference>
<dbReference type="InterPro" id="IPR003439">
    <property type="entry name" value="ABC_transporter-like_ATP-bd"/>
</dbReference>
<evidence type="ECO:0000259" key="10">
    <source>
        <dbReference type="PROSITE" id="PS50893"/>
    </source>
</evidence>
<evidence type="ECO:0000256" key="8">
    <source>
        <dbReference type="SAM" id="MobiDB-lite"/>
    </source>
</evidence>
<dbReference type="GO" id="GO:0140359">
    <property type="term" value="F:ABC-type transporter activity"/>
    <property type="evidence" value="ECO:0007669"/>
    <property type="project" value="InterPro"/>
</dbReference>
<name>A0A8J6AY42_9EUKA</name>
<feature type="region of interest" description="Disordered" evidence="8">
    <location>
        <begin position="480"/>
        <end position="520"/>
    </location>
</feature>
<evidence type="ECO:0000256" key="2">
    <source>
        <dbReference type="ARBA" id="ARBA00022448"/>
    </source>
</evidence>
<dbReference type="InterPro" id="IPR027417">
    <property type="entry name" value="P-loop_NTPase"/>
</dbReference>
<feature type="compositionally biased region" description="Basic and acidic residues" evidence="8">
    <location>
        <begin position="480"/>
        <end position="493"/>
    </location>
</feature>
<evidence type="ECO:0000256" key="1">
    <source>
        <dbReference type="ARBA" id="ARBA00004141"/>
    </source>
</evidence>
<reference evidence="11" key="1">
    <citation type="submission" date="2021-05" db="EMBL/GenBank/DDBJ databases">
        <title>A free-living protist that lacks canonical eukaryotic 1 DNA replication and segregation systems.</title>
        <authorList>
            <person name="Salas-Leiva D.E."/>
            <person name="Tromer E.C."/>
            <person name="Curtis B.A."/>
            <person name="Jerlstrom-Hultqvist J."/>
            <person name="Kolisko M."/>
            <person name="Yi Z."/>
            <person name="Salas-Leiva J.S."/>
            <person name="Gallot-Lavallee L."/>
            <person name="Kops G.J.P.L."/>
            <person name="Archibald J.M."/>
            <person name="Simpson A.G.B."/>
            <person name="Roger A.J."/>
        </authorList>
    </citation>
    <scope>NUCLEOTIDE SEQUENCE</scope>
    <source>
        <strain evidence="11">BICM</strain>
    </source>
</reference>
<dbReference type="PROSITE" id="PS50893">
    <property type="entry name" value="ABC_TRANSPORTER_2"/>
    <property type="match status" value="1"/>
</dbReference>
<dbReference type="AlphaFoldDB" id="A0A8J6AY42"/>
<dbReference type="InterPro" id="IPR003593">
    <property type="entry name" value="AAA+_ATPase"/>
</dbReference>
<evidence type="ECO:0000313" key="12">
    <source>
        <dbReference type="Proteomes" id="UP000717585"/>
    </source>
</evidence>
<organism evidence="11 12">
    <name type="scientific">Carpediemonas membranifera</name>
    <dbReference type="NCBI Taxonomy" id="201153"/>
    <lineage>
        <taxon>Eukaryota</taxon>
        <taxon>Metamonada</taxon>
        <taxon>Carpediemonas-like organisms</taxon>
        <taxon>Carpediemonas</taxon>
    </lineage>
</organism>
<evidence type="ECO:0000256" key="7">
    <source>
        <dbReference type="ARBA" id="ARBA00023136"/>
    </source>
</evidence>
<keyword evidence="12" id="KW-1185">Reference proteome</keyword>
<protein>
    <submittedName>
        <fullName evidence="11">ABC transporter</fullName>
    </submittedName>
</protein>
<dbReference type="FunFam" id="3.40.50.300:FF:000665">
    <property type="entry name" value="ABC transporter A family member 2"/>
    <property type="match status" value="1"/>
</dbReference>
<evidence type="ECO:0000256" key="6">
    <source>
        <dbReference type="ARBA" id="ARBA00022989"/>
    </source>
</evidence>
<gene>
    <name evidence="11" type="ORF">J8273_8131</name>
</gene>